<dbReference type="PANTHER" id="PTHR46910:SF37">
    <property type="entry name" value="ZN(II)2CYS6 TRANSCRIPTION FACTOR (EUROFUNG)"/>
    <property type="match status" value="1"/>
</dbReference>
<dbReference type="Gene3D" id="4.10.240.10">
    <property type="entry name" value="Zn(2)-C6 fungal-type DNA-binding domain"/>
    <property type="match status" value="1"/>
</dbReference>
<keyword evidence="5" id="KW-0804">Transcription</keyword>
<dbReference type="InterPro" id="IPR036864">
    <property type="entry name" value="Zn2-C6_fun-type_DNA-bd_sf"/>
</dbReference>
<proteinExistence type="predicted"/>
<dbReference type="GO" id="GO:0006351">
    <property type="term" value="P:DNA-templated transcription"/>
    <property type="evidence" value="ECO:0007669"/>
    <property type="project" value="InterPro"/>
</dbReference>
<keyword evidence="2" id="KW-0479">Metal-binding</keyword>
<feature type="region of interest" description="Disordered" evidence="7">
    <location>
        <begin position="79"/>
        <end position="149"/>
    </location>
</feature>
<keyword evidence="8" id="KW-0472">Membrane</keyword>
<keyword evidence="8" id="KW-1133">Transmembrane helix</keyword>
<feature type="compositionally biased region" description="Polar residues" evidence="7">
    <location>
        <begin position="79"/>
        <end position="119"/>
    </location>
</feature>
<keyword evidence="8" id="KW-0812">Transmembrane</keyword>
<dbReference type="CDD" id="cd00067">
    <property type="entry name" value="GAL4"/>
    <property type="match status" value="1"/>
</dbReference>
<dbReference type="PROSITE" id="PS00463">
    <property type="entry name" value="ZN2_CY6_FUNGAL_1"/>
    <property type="match status" value="1"/>
</dbReference>
<evidence type="ECO:0000256" key="7">
    <source>
        <dbReference type="SAM" id="MobiDB-lite"/>
    </source>
</evidence>
<dbReference type="CDD" id="cd12148">
    <property type="entry name" value="fungal_TF_MHR"/>
    <property type="match status" value="1"/>
</dbReference>
<gene>
    <name evidence="10" type="ORF">FSPOR_8730</name>
</gene>
<reference evidence="10 11" key="1">
    <citation type="journal article" date="2018" name="PLoS Pathog.">
        <title>Evolution of structural diversity of trichothecenes, a family of toxins produced by plant pathogenic and entomopathogenic fungi.</title>
        <authorList>
            <person name="Proctor R.H."/>
            <person name="McCormick S.P."/>
            <person name="Kim H.S."/>
            <person name="Cardoza R.E."/>
            <person name="Stanley A.M."/>
            <person name="Lindo L."/>
            <person name="Kelly A."/>
            <person name="Brown D.W."/>
            <person name="Lee T."/>
            <person name="Vaughan M.M."/>
            <person name="Alexander N.J."/>
            <person name="Busman M."/>
            <person name="Gutierrez S."/>
        </authorList>
    </citation>
    <scope>NUCLEOTIDE SEQUENCE [LARGE SCALE GENOMIC DNA]</scope>
    <source>
        <strain evidence="10 11">NRRL 3299</strain>
    </source>
</reference>
<dbReference type="PROSITE" id="PS50048">
    <property type="entry name" value="ZN2_CY6_FUNGAL_2"/>
    <property type="match status" value="1"/>
</dbReference>
<evidence type="ECO:0000256" key="5">
    <source>
        <dbReference type="ARBA" id="ARBA00023163"/>
    </source>
</evidence>
<keyword evidence="11" id="KW-1185">Reference proteome</keyword>
<evidence type="ECO:0000256" key="6">
    <source>
        <dbReference type="ARBA" id="ARBA00023242"/>
    </source>
</evidence>
<keyword evidence="6" id="KW-0539">Nucleus</keyword>
<organism evidence="10 11">
    <name type="scientific">Fusarium sporotrichioides</name>
    <dbReference type="NCBI Taxonomy" id="5514"/>
    <lineage>
        <taxon>Eukaryota</taxon>
        <taxon>Fungi</taxon>
        <taxon>Dikarya</taxon>
        <taxon>Ascomycota</taxon>
        <taxon>Pezizomycotina</taxon>
        <taxon>Sordariomycetes</taxon>
        <taxon>Hypocreomycetidae</taxon>
        <taxon>Hypocreales</taxon>
        <taxon>Nectriaceae</taxon>
        <taxon>Fusarium</taxon>
    </lineage>
</organism>
<dbReference type="AlphaFoldDB" id="A0A395RSX1"/>
<dbReference type="Pfam" id="PF04082">
    <property type="entry name" value="Fungal_trans"/>
    <property type="match status" value="1"/>
</dbReference>
<dbReference type="GO" id="GO:0008270">
    <property type="term" value="F:zinc ion binding"/>
    <property type="evidence" value="ECO:0007669"/>
    <property type="project" value="InterPro"/>
</dbReference>
<sequence length="692" mass="77306">MVQKKACDACHKRKIQCDLTDSVAPCNWCQHHNLACTFDRVRGRRKQAARSRSKQTSEGSLVERLRKVEEALAQTLASQNDPLSQVSKHFTPSSLPAQNKQEQENSTRSNGKEPNQVASTRPDPSDSSMSDTESTVQTESLPPAVTSPSATVSYGQLHFGGFHLGHLSQHNGLPLISDQGKEWIASKTGMQIDFDTGQQLLPTLPLPLSAHHFTDSQDLYTLPDRKVVETIFNAFANSSFRLVFPVVDPELFYDTIDLAYMSWTGKAPSLEHMSQIACVLAFVSMIPLFQGSLTDLPPVDTNLCATKARYILTDVVEGSSLATLQTAFMLNMYEVFLGRLRSSSMFHAIACRMVFTLGGHHYATTKTNNGHISHNDRERRQTRLLFWLTYIFDKDIALRTGQPPLMSDDYCDLTLPENYLECYEYLPGLTHHLPLEVAGDNGLTPHLPGDPRLSHIKEKTSRLLYSAQAAKKTPAQLLFDIRDLDNELETWRRSIPQDFRPQLSILKDSQVNVEGMHLPRSMRAITLHLEYHHLLATIHRASGRCMHGPDHDDPDIDAEWLSAIESGVESSITLALEASRSTLVYLKAALKGLAGEAFWIVVFYPTAAMITIFFNILTHPLRPTAKTDLQLLVSAAELIHNLPVTHHTCHQDEHTTLVKGFCMELVRLASGAIKKAASPLQRERGYLPITDT</sequence>
<accession>A0A395RSX1</accession>
<dbReference type="GO" id="GO:0003677">
    <property type="term" value="F:DNA binding"/>
    <property type="evidence" value="ECO:0007669"/>
    <property type="project" value="UniProtKB-KW"/>
</dbReference>
<feature type="compositionally biased region" description="Polar residues" evidence="7">
    <location>
        <begin position="125"/>
        <end position="149"/>
    </location>
</feature>
<name>A0A395RSX1_FUSSP</name>
<evidence type="ECO:0000259" key="9">
    <source>
        <dbReference type="PROSITE" id="PS50048"/>
    </source>
</evidence>
<dbReference type="InterPro" id="IPR050987">
    <property type="entry name" value="AtrR-like"/>
</dbReference>
<evidence type="ECO:0000256" key="8">
    <source>
        <dbReference type="SAM" id="Phobius"/>
    </source>
</evidence>
<dbReference type="SMART" id="SM00906">
    <property type="entry name" value="Fungal_trans"/>
    <property type="match status" value="1"/>
</dbReference>
<dbReference type="STRING" id="5514.A0A395RSX1"/>
<dbReference type="Pfam" id="PF00172">
    <property type="entry name" value="Zn_clus"/>
    <property type="match status" value="1"/>
</dbReference>
<evidence type="ECO:0000256" key="3">
    <source>
        <dbReference type="ARBA" id="ARBA00023015"/>
    </source>
</evidence>
<dbReference type="SUPFAM" id="SSF57701">
    <property type="entry name" value="Zn2/Cys6 DNA-binding domain"/>
    <property type="match status" value="1"/>
</dbReference>
<feature type="domain" description="Zn(2)-C6 fungal-type" evidence="9">
    <location>
        <begin position="6"/>
        <end position="38"/>
    </location>
</feature>
<dbReference type="SMART" id="SM00066">
    <property type="entry name" value="GAL4"/>
    <property type="match status" value="1"/>
</dbReference>
<keyword evidence="3" id="KW-0805">Transcription regulation</keyword>
<evidence type="ECO:0000313" key="11">
    <source>
        <dbReference type="Proteomes" id="UP000266152"/>
    </source>
</evidence>
<feature type="transmembrane region" description="Helical" evidence="8">
    <location>
        <begin position="597"/>
        <end position="617"/>
    </location>
</feature>
<dbReference type="PANTHER" id="PTHR46910">
    <property type="entry name" value="TRANSCRIPTION FACTOR PDR1"/>
    <property type="match status" value="1"/>
</dbReference>
<comment type="subcellular location">
    <subcellularLocation>
        <location evidence="1">Nucleus</location>
    </subcellularLocation>
</comment>
<evidence type="ECO:0000256" key="4">
    <source>
        <dbReference type="ARBA" id="ARBA00023125"/>
    </source>
</evidence>
<dbReference type="InterPro" id="IPR001138">
    <property type="entry name" value="Zn2Cys6_DnaBD"/>
</dbReference>
<evidence type="ECO:0000256" key="1">
    <source>
        <dbReference type="ARBA" id="ARBA00004123"/>
    </source>
</evidence>
<evidence type="ECO:0000313" key="10">
    <source>
        <dbReference type="EMBL" id="RGP63258.1"/>
    </source>
</evidence>
<dbReference type="Proteomes" id="UP000266152">
    <property type="component" value="Unassembled WGS sequence"/>
</dbReference>
<dbReference type="GO" id="GO:0000981">
    <property type="term" value="F:DNA-binding transcription factor activity, RNA polymerase II-specific"/>
    <property type="evidence" value="ECO:0007669"/>
    <property type="project" value="InterPro"/>
</dbReference>
<keyword evidence="4" id="KW-0238">DNA-binding</keyword>
<dbReference type="InterPro" id="IPR007219">
    <property type="entry name" value="XnlR_reg_dom"/>
</dbReference>
<comment type="caution">
    <text evidence="10">The sequence shown here is derived from an EMBL/GenBank/DDBJ whole genome shotgun (WGS) entry which is preliminary data.</text>
</comment>
<evidence type="ECO:0000256" key="2">
    <source>
        <dbReference type="ARBA" id="ARBA00022723"/>
    </source>
</evidence>
<protein>
    <recommendedName>
        <fullName evidence="9">Zn(2)-C6 fungal-type domain-containing protein</fullName>
    </recommendedName>
</protein>
<dbReference type="GO" id="GO:0005634">
    <property type="term" value="C:nucleus"/>
    <property type="evidence" value="ECO:0007669"/>
    <property type="project" value="UniProtKB-SubCell"/>
</dbReference>
<dbReference type="EMBL" id="PXOF01000134">
    <property type="protein sequence ID" value="RGP63258.1"/>
    <property type="molecule type" value="Genomic_DNA"/>
</dbReference>